<evidence type="ECO:0000313" key="3">
    <source>
        <dbReference type="Proteomes" id="UP001291623"/>
    </source>
</evidence>
<feature type="region of interest" description="Disordered" evidence="1">
    <location>
        <begin position="70"/>
        <end position="98"/>
    </location>
</feature>
<dbReference type="AlphaFoldDB" id="A0AAE1SP60"/>
<keyword evidence="3" id="KW-1185">Reference proteome</keyword>
<evidence type="ECO:0000313" key="2">
    <source>
        <dbReference type="EMBL" id="KAK4374833.1"/>
    </source>
</evidence>
<organism evidence="2 3">
    <name type="scientific">Anisodus tanguticus</name>
    <dbReference type="NCBI Taxonomy" id="243964"/>
    <lineage>
        <taxon>Eukaryota</taxon>
        <taxon>Viridiplantae</taxon>
        <taxon>Streptophyta</taxon>
        <taxon>Embryophyta</taxon>
        <taxon>Tracheophyta</taxon>
        <taxon>Spermatophyta</taxon>
        <taxon>Magnoliopsida</taxon>
        <taxon>eudicotyledons</taxon>
        <taxon>Gunneridae</taxon>
        <taxon>Pentapetalae</taxon>
        <taxon>asterids</taxon>
        <taxon>lamiids</taxon>
        <taxon>Solanales</taxon>
        <taxon>Solanaceae</taxon>
        <taxon>Solanoideae</taxon>
        <taxon>Hyoscyameae</taxon>
        <taxon>Anisodus</taxon>
    </lineage>
</organism>
<protein>
    <submittedName>
        <fullName evidence="2">Uncharacterized protein</fullName>
    </submittedName>
</protein>
<dbReference type="Proteomes" id="UP001291623">
    <property type="component" value="Unassembled WGS sequence"/>
</dbReference>
<feature type="region of interest" description="Disordered" evidence="1">
    <location>
        <begin position="1"/>
        <end position="26"/>
    </location>
</feature>
<name>A0AAE1SP60_9SOLA</name>
<sequence length="164" mass="17910">MASPRITPLTHSSKKPPRAPVKNTSTIKDKEVVDKVERNVIRTMRPNEAIASAIKSPALQHALNIIRSAGTNAQHKKIKAKGKSDMLPPKSMGMKNKGATNSTSLIMIESGKGIVIKIPEHHENIPTIKSFEIDIKGKAKVGMLEENPSKKCVMTTRPLESSPF</sequence>
<reference evidence="2" key="1">
    <citation type="submission" date="2023-12" db="EMBL/GenBank/DDBJ databases">
        <title>Genome assembly of Anisodus tanguticus.</title>
        <authorList>
            <person name="Wang Y.-J."/>
        </authorList>
    </citation>
    <scope>NUCLEOTIDE SEQUENCE</scope>
    <source>
        <strain evidence="2">KB-2021</strain>
        <tissue evidence="2">Leaf</tissue>
    </source>
</reference>
<gene>
    <name evidence="2" type="ORF">RND71_005510</name>
</gene>
<dbReference type="EMBL" id="JAVYJV010000003">
    <property type="protein sequence ID" value="KAK4374833.1"/>
    <property type="molecule type" value="Genomic_DNA"/>
</dbReference>
<evidence type="ECO:0000256" key="1">
    <source>
        <dbReference type="SAM" id="MobiDB-lite"/>
    </source>
</evidence>
<comment type="caution">
    <text evidence="2">The sequence shown here is derived from an EMBL/GenBank/DDBJ whole genome shotgun (WGS) entry which is preliminary data.</text>
</comment>
<accession>A0AAE1SP60</accession>
<proteinExistence type="predicted"/>